<dbReference type="GO" id="GO:0005737">
    <property type="term" value="C:cytoplasm"/>
    <property type="evidence" value="ECO:0007669"/>
    <property type="project" value="GOC"/>
</dbReference>
<feature type="compositionally biased region" description="Acidic residues" evidence="1">
    <location>
        <begin position="473"/>
        <end position="490"/>
    </location>
</feature>
<accession>K5VHB3</accession>
<proteinExistence type="predicted"/>
<dbReference type="Proteomes" id="UP000008370">
    <property type="component" value="Unassembled WGS sequence"/>
</dbReference>
<feature type="region of interest" description="Disordered" evidence="1">
    <location>
        <begin position="426"/>
        <end position="601"/>
    </location>
</feature>
<dbReference type="PANTHER" id="PTHR12205">
    <property type="entry name" value="CENTROMERE/KINETOCHORE PROTEIN ZW10"/>
    <property type="match status" value="1"/>
</dbReference>
<dbReference type="Gene3D" id="1.10.357.150">
    <property type="match status" value="1"/>
</dbReference>
<evidence type="ECO:0000313" key="3">
    <source>
        <dbReference type="EMBL" id="EKM50623.1"/>
    </source>
</evidence>
<dbReference type="InterPro" id="IPR046362">
    <property type="entry name" value="Zw10/DSL1_C_sf"/>
</dbReference>
<keyword evidence="4" id="KW-1185">Reference proteome</keyword>
<feature type="compositionally biased region" description="Acidic residues" evidence="1">
    <location>
        <begin position="506"/>
        <end position="524"/>
    </location>
</feature>
<dbReference type="EMBL" id="JH930478">
    <property type="protein sequence ID" value="EKM50623.1"/>
    <property type="molecule type" value="Genomic_DNA"/>
</dbReference>
<evidence type="ECO:0000256" key="1">
    <source>
        <dbReference type="SAM" id="MobiDB-lite"/>
    </source>
</evidence>
<dbReference type="InParanoid" id="K5VHB3"/>
<dbReference type="AlphaFoldDB" id="K5VHB3"/>
<evidence type="ECO:0000259" key="2">
    <source>
        <dbReference type="Pfam" id="PF22766"/>
    </source>
</evidence>
<dbReference type="STRING" id="650164.K5VHB3"/>
<feature type="compositionally biased region" description="Pro residues" evidence="1">
    <location>
        <begin position="571"/>
        <end position="580"/>
    </location>
</feature>
<evidence type="ECO:0000313" key="4">
    <source>
        <dbReference type="Proteomes" id="UP000008370"/>
    </source>
</evidence>
<feature type="domain" description="ZW10 C-terminal helical" evidence="2">
    <location>
        <begin position="762"/>
        <end position="905"/>
    </location>
</feature>
<dbReference type="GO" id="GO:0007094">
    <property type="term" value="P:mitotic spindle assembly checkpoint signaling"/>
    <property type="evidence" value="ECO:0007669"/>
    <property type="project" value="TreeGrafter"/>
</dbReference>
<dbReference type="GO" id="GO:0006888">
    <property type="term" value="P:endoplasmic reticulum to Golgi vesicle-mediated transport"/>
    <property type="evidence" value="ECO:0007669"/>
    <property type="project" value="TreeGrafter"/>
</dbReference>
<dbReference type="GeneID" id="18913381"/>
<dbReference type="Pfam" id="PF22766">
    <property type="entry name" value="ZW10_C2"/>
    <property type="match status" value="1"/>
</dbReference>
<dbReference type="KEGG" id="pco:PHACADRAFT_213522"/>
<name>K5VHB3_PHACS</name>
<dbReference type="GO" id="GO:1990423">
    <property type="term" value="C:RZZ complex"/>
    <property type="evidence" value="ECO:0007669"/>
    <property type="project" value="TreeGrafter"/>
</dbReference>
<feature type="compositionally biased region" description="Basic and acidic residues" evidence="1">
    <location>
        <begin position="554"/>
        <end position="567"/>
    </location>
</feature>
<protein>
    <recommendedName>
        <fullName evidence="2">ZW10 C-terminal helical domain-containing protein</fullName>
    </recommendedName>
</protein>
<gene>
    <name evidence="3" type="ORF">PHACADRAFT_213522</name>
</gene>
<organism evidence="3 4">
    <name type="scientific">Phanerochaete carnosa (strain HHB-10118-sp)</name>
    <name type="common">White-rot fungus</name>
    <name type="synonym">Peniophora carnosa</name>
    <dbReference type="NCBI Taxonomy" id="650164"/>
    <lineage>
        <taxon>Eukaryota</taxon>
        <taxon>Fungi</taxon>
        <taxon>Dikarya</taxon>
        <taxon>Basidiomycota</taxon>
        <taxon>Agaricomycotina</taxon>
        <taxon>Agaricomycetes</taxon>
        <taxon>Polyporales</taxon>
        <taxon>Phanerochaetaceae</taxon>
        <taxon>Phanerochaete</taxon>
    </lineage>
</organism>
<dbReference type="RefSeq" id="XP_007400892.1">
    <property type="nucleotide sequence ID" value="XM_007400830.1"/>
</dbReference>
<dbReference type="HOGENOM" id="CLU_012968_0_0_1"/>
<dbReference type="PANTHER" id="PTHR12205:SF0">
    <property type="entry name" value="CENTROMERE_KINETOCHORE PROTEIN ZW10 HOMOLOG"/>
    <property type="match status" value="1"/>
</dbReference>
<dbReference type="OrthoDB" id="534815at2759"/>
<dbReference type="InterPro" id="IPR055148">
    <property type="entry name" value="ZW10_C_2"/>
</dbReference>
<sequence length="917" mass="100464">MAFHVPTHLPRKKDLDVSTTVLSKISETSPKALTHNLSSTWVAELDVAIRQTKDRIHERVQTDFPAFEKQLASAKSVQERLHTLTANVDGLQNALSNPQTGLVPTLVNTLTRHAALAQEAADAEAMSDALEYLARCKLEMQNLATLVEGGRLPEAVKRYRDIEHLLAQHQPSLIGADVYADLQRRFRAMKDKADEQLNEAYSRSVIVNASEIVIRRSVQVRASETVLSLPSVLSSLSSTNLSSLMTTLRRNISAHYIDFLLSQAAAVELSTVPSLSGAVEHRLSIFPAPREHENLKNRIVNVTTVLSFLDEHLFPHLPSTAAFPISLSKPLTRALLDKFLIPSLPSTLKELPVFLDVVLHAVGFEDDYIRGMLGDATGGHEVKTWAGSVGTHYEKKRRIDILERARAIIIWNEDDSSSFRAEMAVVREEQSQRDTSVPEFVPEHNNVSTSPPPRHASPEDVAWGFGDESATAVDEDGWGLDDDMDIDLDAPAEPSQPSPTAPETSEAQDDEDADGAWGLDDENSTDSSAWDDPWGNGAEPEVKPPPPKAPKAATKLEKLSQKGKTKEATPASPPPVPVSAPSPKATPLAAPPKPAAPAAQPVERETYLVSGRVRELLWLVDEVLSEAAELTASGVLHANACSSTAQVGGITSQTAPMVLDLYRGLYPVVGASRLAAPKHAMGFSNDCFWLAAEVVRLLARSDLHPNTRSKLEEAQRRSKTLADCWYDETIGRQIDSINSTLDKAEGFVGTNHQARFDECEEAVSQVLQNVRKFAQHTKNVLVKSKYYEAIGAIVDAALARILQDILALPDITEVESHKLNELCLIFNALEGLFVEDPSQPSFVVAYVPSWLKFSYLSELMEASMSDISYLFEEGALVDFDIGELVSLVRALFADTPLRANTINRLMQGHPPPVRSES</sequence>
<reference evidence="3 4" key="1">
    <citation type="journal article" date="2012" name="BMC Genomics">
        <title>Comparative genomics of the white-rot fungi, Phanerochaete carnosa and P. chrysosporium, to elucidate the genetic basis of the distinct wood types they colonize.</title>
        <authorList>
            <person name="Suzuki H."/>
            <person name="MacDonald J."/>
            <person name="Syed K."/>
            <person name="Salamov A."/>
            <person name="Hori C."/>
            <person name="Aerts A."/>
            <person name="Henrissat B."/>
            <person name="Wiebenga A."/>
            <person name="vanKuyk P.A."/>
            <person name="Barry K."/>
            <person name="Lindquist E."/>
            <person name="LaButti K."/>
            <person name="Lapidus A."/>
            <person name="Lucas S."/>
            <person name="Coutinho P."/>
            <person name="Gong Y."/>
            <person name="Samejima M."/>
            <person name="Mahadevan R."/>
            <person name="Abou-Zaid M."/>
            <person name="de Vries R.P."/>
            <person name="Igarashi K."/>
            <person name="Yadav J.S."/>
            <person name="Grigoriev I.V."/>
            <person name="Master E.R."/>
        </authorList>
    </citation>
    <scope>NUCLEOTIDE SEQUENCE [LARGE SCALE GENOMIC DNA]</scope>
    <source>
        <strain evidence="3 4">HHB-10118-sp</strain>
    </source>
</reference>